<evidence type="ECO:0000313" key="6">
    <source>
        <dbReference type="EMBL" id="MXO94383.1"/>
    </source>
</evidence>
<protein>
    <recommendedName>
        <fullName evidence="4">Methyltransferase</fullName>
        <ecNumber evidence="4">2.1.1.-</ecNumber>
    </recommendedName>
</protein>
<reference evidence="6 7" key="1">
    <citation type="submission" date="2019-12" db="EMBL/GenBank/DDBJ databases">
        <title>Genomic-based taxomic classification of the family Erythrobacteraceae.</title>
        <authorList>
            <person name="Xu L."/>
        </authorList>
    </citation>
    <scope>NUCLEOTIDE SEQUENCE [LARGE SCALE GENOMIC DNA]</scope>
    <source>
        <strain evidence="6 7">RC4-10-4</strain>
    </source>
</reference>
<comment type="catalytic activity">
    <reaction evidence="3">
        <text>a 2'-deoxyadenosine in DNA + S-adenosyl-L-methionine = an N(6)-methyl-2'-deoxyadenosine in DNA + S-adenosyl-L-homocysteine + H(+)</text>
        <dbReference type="Rhea" id="RHEA:15197"/>
        <dbReference type="Rhea" id="RHEA-COMP:12418"/>
        <dbReference type="Rhea" id="RHEA-COMP:12419"/>
        <dbReference type="ChEBI" id="CHEBI:15378"/>
        <dbReference type="ChEBI" id="CHEBI:57856"/>
        <dbReference type="ChEBI" id="CHEBI:59789"/>
        <dbReference type="ChEBI" id="CHEBI:90615"/>
        <dbReference type="ChEBI" id="CHEBI:90616"/>
        <dbReference type="EC" id="2.1.1.72"/>
    </reaction>
</comment>
<evidence type="ECO:0000256" key="2">
    <source>
        <dbReference type="ARBA" id="ARBA00022679"/>
    </source>
</evidence>
<dbReference type="RefSeq" id="WP_131453606.1">
    <property type="nucleotide sequence ID" value="NZ_BMJK01000002.1"/>
</dbReference>
<dbReference type="InterPro" id="IPR015840">
    <property type="entry name" value="DNA_MeTrfase_ParB"/>
</dbReference>
<gene>
    <name evidence="6" type="ORF">GRI62_12325</name>
</gene>
<dbReference type="PIRSF" id="PIRSF036758">
    <property type="entry name" value="Aden_M_ParB"/>
    <property type="match status" value="1"/>
</dbReference>
<dbReference type="GO" id="GO:0003677">
    <property type="term" value="F:DNA binding"/>
    <property type="evidence" value="ECO:0007669"/>
    <property type="project" value="InterPro"/>
</dbReference>
<dbReference type="GO" id="GO:0005737">
    <property type="term" value="C:cytoplasm"/>
    <property type="evidence" value="ECO:0007669"/>
    <property type="project" value="TreeGrafter"/>
</dbReference>
<sequence>MSFSQPHNSLAVDYRPIDAIAPYAHNARKHSRTQIRKLQQSLKHFGWTNPLLVDESGNLVCGHGRLEAAKLNGETHVPVISLGAMSEEDRRAYIIADNRLAEDASWSKELLRSELSGLIELGYDVELTGFDTFEIDGILSFDEAGEGAEEDRVDLPDEDKVPVCRVGDFWKIGDQWLGVGDCRDQDFVERLLAGNRVRLVQTDPPYGCRIAGNVSGNGKVRHSNFVAGAGEVSLPEFAMTLLRPAFKAIAPHCSPGAIAFVWTDWRACPHMLNAAQGVFHELKNQIVWAKDPGMGAFYRSAYELCLAFKVSPGAHTSNIALGRRNRSNLWRYPSANAFHKGRLQDLADHPTIKNRRMIADAILDVTKPGDVVFDGFAGSGTTLAASAMTGRRGFGIELDPKYADVILRRVGEATASEPLLNGEVPLSQVMTQRAGDRS</sequence>
<evidence type="ECO:0000256" key="1">
    <source>
        <dbReference type="ARBA" id="ARBA00022603"/>
    </source>
</evidence>
<keyword evidence="1 6" id="KW-0489">Methyltransferase</keyword>
<keyword evidence="2" id="KW-0808">Transferase</keyword>
<dbReference type="InterPro" id="IPR036086">
    <property type="entry name" value="ParB/Sulfiredoxin_sf"/>
</dbReference>
<dbReference type="GO" id="GO:0032259">
    <property type="term" value="P:methylation"/>
    <property type="evidence" value="ECO:0007669"/>
    <property type="project" value="UniProtKB-KW"/>
</dbReference>
<dbReference type="SUPFAM" id="SSF53335">
    <property type="entry name" value="S-adenosyl-L-methionine-dependent methyltransferases"/>
    <property type="match status" value="1"/>
</dbReference>
<dbReference type="GO" id="GO:0008170">
    <property type="term" value="F:N-methyltransferase activity"/>
    <property type="evidence" value="ECO:0007669"/>
    <property type="project" value="InterPro"/>
</dbReference>
<dbReference type="InterPro" id="IPR002941">
    <property type="entry name" value="DNA_methylase_N4/N6"/>
</dbReference>
<feature type="domain" description="ParB-like N-terminal" evidence="5">
    <location>
        <begin position="13"/>
        <end position="98"/>
    </location>
</feature>
<dbReference type="AlphaFoldDB" id="A0A845A1G7"/>
<dbReference type="PRINTS" id="PR00508">
    <property type="entry name" value="S21N4MTFRASE"/>
</dbReference>
<evidence type="ECO:0000256" key="3">
    <source>
        <dbReference type="ARBA" id="ARBA00047942"/>
    </source>
</evidence>
<dbReference type="Pfam" id="PF01555">
    <property type="entry name" value="N6_N4_Mtase"/>
    <property type="match status" value="1"/>
</dbReference>
<dbReference type="PANTHER" id="PTHR13370">
    <property type="entry name" value="RNA METHYLASE-RELATED"/>
    <property type="match status" value="1"/>
</dbReference>
<dbReference type="Gene3D" id="3.90.1530.10">
    <property type="entry name" value="Conserved hypothetical protein from pyrococcus furiosus pfu- 392566-001, ParB domain"/>
    <property type="match status" value="1"/>
</dbReference>
<evidence type="ECO:0000256" key="4">
    <source>
        <dbReference type="RuleBase" id="RU362026"/>
    </source>
</evidence>
<organism evidence="6 7">
    <name type="scientific">Aurantiacibacter arachoides</name>
    <dbReference type="NCBI Taxonomy" id="1850444"/>
    <lineage>
        <taxon>Bacteria</taxon>
        <taxon>Pseudomonadati</taxon>
        <taxon>Pseudomonadota</taxon>
        <taxon>Alphaproteobacteria</taxon>
        <taxon>Sphingomonadales</taxon>
        <taxon>Erythrobacteraceae</taxon>
        <taxon>Aurantiacibacter</taxon>
    </lineage>
</organism>
<dbReference type="Proteomes" id="UP000460626">
    <property type="component" value="Unassembled WGS sequence"/>
</dbReference>
<dbReference type="GO" id="GO:0009007">
    <property type="term" value="F:site-specific DNA-methyltransferase (adenine-specific) activity"/>
    <property type="evidence" value="ECO:0007669"/>
    <property type="project" value="UniProtKB-EC"/>
</dbReference>
<evidence type="ECO:0000259" key="5">
    <source>
        <dbReference type="SMART" id="SM00470"/>
    </source>
</evidence>
<accession>A0A845A1G7</accession>
<dbReference type="SMART" id="SM00470">
    <property type="entry name" value="ParB"/>
    <property type="match status" value="1"/>
</dbReference>
<evidence type="ECO:0000313" key="7">
    <source>
        <dbReference type="Proteomes" id="UP000460626"/>
    </source>
</evidence>
<name>A0A845A1G7_9SPHN</name>
<keyword evidence="7" id="KW-1185">Reference proteome</keyword>
<dbReference type="PANTHER" id="PTHR13370:SF3">
    <property type="entry name" value="TRNA (GUANINE(10)-N2)-METHYLTRANSFERASE HOMOLOG"/>
    <property type="match status" value="1"/>
</dbReference>
<dbReference type="Gene3D" id="3.40.50.150">
    <property type="entry name" value="Vaccinia Virus protein VP39"/>
    <property type="match status" value="1"/>
</dbReference>
<comment type="similarity">
    <text evidence="4">Belongs to the N(4)/N(6)-methyltransferase family.</text>
</comment>
<proteinExistence type="inferred from homology"/>
<comment type="caution">
    <text evidence="6">The sequence shown here is derived from an EMBL/GenBank/DDBJ whole genome shotgun (WGS) entry which is preliminary data.</text>
</comment>
<dbReference type="Pfam" id="PF02195">
    <property type="entry name" value="ParB_N"/>
    <property type="match status" value="1"/>
</dbReference>
<dbReference type="InterPro" id="IPR029063">
    <property type="entry name" value="SAM-dependent_MTases_sf"/>
</dbReference>
<dbReference type="CDD" id="cd16403">
    <property type="entry name" value="ParB_N_like_MT"/>
    <property type="match status" value="1"/>
</dbReference>
<dbReference type="InterPro" id="IPR001091">
    <property type="entry name" value="RM_Methyltransferase"/>
</dbReference>
<dbReference type="OrthoDB" id="7806498at2"/>
<dbReference type="EMBL" id="WTYH01000001">
    <property type="protein sequence ID" value="MXO94383.1"/>
    <property type="molecule type" value="Genomic_DNA"/>
</dbReference>
<dbReference type="InterPro" id="IPR003115">
    <property type="entry name" value="ParB_N"/>
</dbReference>
<dbReference type="SUPFAM" id="SSF110849">
    <property type="entry name" value="ParB/Sulfiredoxin"/>
    <property type="match status" value="1"/>
</dbReference>
<dbReference type="EC" id="2.1.1.-" evidence="4"/>